<dbReference type="Proteomes" id="UP000735302">
    <property type="component" value="Unassembled WGS sequence"/>
</dbReference>
<dbReference type="EMBL" id="BLXT01001211">
    <property type="protein sequence ID" value="GFN83648.1"/>
    <property type="molecule type" value="Genomic_DNA"/>
</dbReference>
<evidence type="ECO:0000313" key="1">
    <source>
        <dbReference type="EMBL" id="GFN83648.1"/>
    </source>
</evidence>
<reference evidence="1 2" key="1">
    <citation type="journal article" date="2021" name="Elife">
        <title>Chloroplast acquisition without the gene transfer in kleptoplastic sea slugs, Plakobranchus ocellatus.</title>
        <authorList>
            <person name="Maeda T."/>
            <person name="Takahashi S."/>
            <person name="Yoshida T."/>
            <person name="Shimamura S."/>
            <person name="Takaki Y."/>
            <person name="Nagai Y."/>
            <person name="Toyoda A."/>
            <person name="Suzuki Y."/>
            <person name="Arimoto A."/>
            <person name="Ishii H."/>
            <person name="Satoh N."/>
            <person name="Nishiyama T."/>
            <person name="Hasebe M."/>
            <person name="Maruyama T."/>
            <person name="Minagawa J."/>
            <person name="Obokata J."/>
            <person name="Shigenobu S."/>
        </authorList>
    </citation>
    <scope>NUCLEOTIDE SEQUENCE [LARGE SCALE GENOMIC DNA]</scope>
</reference>
<proteinExistence type="predicted"/>
<gene>
    <name evidence="1" type="ORF">PoB_001015400</name>
</gene>
<name>A0AAV3YNP9_9GAST</name>
<protein>
    <submittedName>
        <fullName evidence="1">Uncharacterized protein</fullName>
    </submittedName>
</protein>
<organism evidence="1 2">
    <name type="scientific">Plakobranchus ocellatus</name>
    <dbReference type="NCBI Taxonomy" id="259542"/>
    <lineage>
        <taxon>Eukaryota</taxon>
        <taxon>Metazoa</taxon>
        <taxon>Spiralia</taxon>
        <taxon>Lophotrochozoa</taxon>
        <taxon>Mollusca</taxon>
        <taxon>Gastropoda</taxon>
        <taxon>Heterobranchia</taxon>
        <taxon>Euthyneura</taxon>
        <taxon>Panpulmonata</taxon>
        <taxon>Sacoglossa</taxon>
        <taxon>Placobranchoidea</taxon>
        <taxon>Plakobranchidae</taxon>
        <taxon>Plakobranchus</taxon>
    </lineage>
</organism>
<keyword evidence="2" id="KW-1185">Reference proteome</keyword>
<evidence type="ECO:0000313" key="2">
    <source>
        <dbReference type="Proteomes" id="UP000735302"/>
    </source>
</evidence>
<accession>A0AAV3YNP9</accession>
<sequence>MTSRVASSVGLRLVLGNRVMASRGLQGNKATENNLISGFQASDRWRARTHDIKDPADLKGGEFVIMPLMLQFTPKTKCDASLHGNILKRMPTEKKQNDNPKVAYVSITLHSKVISCHETLRQATVFKPSTEGSLQISGRIFYPLCHCGDAQTL</sequence>
<dbReference type="AlphaFoldDB" id="A0AAV3YNP9"/>
<comment type="caution">
    <text evidence="1">The sequence shown here is derived from an EMBL/GenBank/DDBJ whole genome shotgun (WGS) entry which is preliminary data.</text>
</comment>